<evidence type="ECO:0000259" key="6">
    <source>
        <dbReference type="Pfam" id="PF02631"/>
    </source>
</evidence>
<evidence type="ECO:0000256" key="4">
    <source>
        <dbReference type="ARBA" id="ARBA00022490"/>
    </source>
</evidence>
<keyword evidence="4 5" id="KW-0963">Cytoplasm</keyword>
<accession>A0ABM9TXA1</accession>
<dbReference type="InterPro" id="IPR003783">
    <property type="entry name" value="Regulatory_RecX"/>
</dbReference>
<evidence type="ECO:0000256" key="5">
    <source>
        <dbReference type="HAMAP-Rule" id="MF_01114"/>
    </source>
</evidence>
<dbReference type="Pfam" id="PF02631">
    <property type="entry name" value="RecX_HTH2"/>
    <property type="match status" value="1"/>
</dbReference>
<dbReference type="Pfam" id="PF21981">
    <property type="entry name" value="RecX_HTH3"/>
    <property type="match status" value="1"/>
</dbReference>
<comment type="subcellular location">
    <subcellularLocation>
        <location evidence="1 5">Cytoplasm</location>
    </subcellularLocation>
</comment>
<proteinExistence type="inferred from homology"/>
<dbReference type="Proteomes" id="UP000044625">
    <property type="component" value="Unassembled WGS sequence"/>
</dbReference>
<feature type="domain" description="RecX second three-helical" evidence="6">
    <location>
        <begin position="52"/>
        <end position="92"/>
    </location>
</feature>
<evidence type="ECO:0000259" key="7">
    <source>
        <dbReference type="Pfam" id="PF21981"/>
    </source>
</evidence>
<comment type="caution">
    <text evidence="8">The sequence shown here is derived from an EMBL/GenBank/DDBJ whole genome shotgun (WGS) entry which is preliminary data.</text>
</comment>
<dbReference type="InterPro" id="IPR053924">
    <property type="entry name" value="RecX_HTH_2nd"/>
</dbReference>
<reference evidence="8 9" key="1">
    <citation type="submission" date="2015-03" db="EMBL/GenBank/DDBJ databases">
        <authorList>
            <consortium name="Pathogen Informatics"/>
            <person name="Murphy D."/>
        </authorList>
    </citation>
    <scope>NUCLEOTIDE SEQUENCE [LARGE SCALE GENOMIC DNA]</scope>
    <source>
        <strain evidence="9">type strain: CIP110230</strain>
    </source>
</reference>
<evidence type="ECO:0000256" key="2">
    <source>
        <dbReference type="ARBA" id="ARBA00009695"/>
    </source>
</evidence>
<evidence type="ECO:0000313" key="9">
    <source>
        <dbReference type="Proteomes" id="UP000044625"/>
    </source>
</evidence>
<dbReference type="EMBL" id="CWJL01000055">
    <property type="protein sequence ID" value="CRY69492.1"/>
    <property type="molecule type" value="Genomic_DNA"/>
</dbReference>
<feature type="domain" description="RecX third three-helical" evidence="7">
    <location>
        <begin position="97"/>
        <end position="143"/>
    </location>
</feature>
<comment type="function">
    <text evidence="5">Modulates RecA activity.</text>
</comment>
<dbReference type="RefSeq" id="WP_050692057.1">
    <property type="nucleotide sequence ID" value="NZ_CAWMMU010000055.1"/>
</dbReference>
<dbReference type="PANTHER" id="PTHR33602">
    <property type="entry name" value="REGULATORY PROTEIN RECX FAMILY PROTEIN"/>
    <property type="match status" value="1"/>
</dbReference>
<organism evidence="8 9">
    <name type="scientific">Yersinia pekkanenii</name>
    <dbReference type="NCBI Taxonomy" id="1288385"/>
    <lineage>
        <taxon>Bacteria</taxon>
        <taxon>Pseudomonadati</taxon>
        <taxon>Pseudomonadota</taxon>
        <taxon>Gammaproteobacteria</taxon>
        <taxon>Enterobacterales</taxon>
        <taxon>Yersiniaceae</taxon>
        <taxon>Yersinia</taxon>
    </lineage>
</organism>
<comment type="similarity">
    <text evidence="2 5">Belongs to the RecX family.</text>
</comment>
<evidence type="ECO:0000313" key="8">
    <source>
        <dbReference type="EMBL" id="CRY69492.1"/>
    </source>
</evidence>
<dbReference type="PANTHER" id="PTHR33602:SF1">
    <property type="entry name" value="REGULATORY PROTEIN RECX FAMILY PROTEIN"/>
    <property type="match status" value="1"/>
</dbReference>
<dbReference type="InterPro" id="IPR053925">
    <property type="entry name" value="RecX_HTH_3rd"/>
</dbReference>
<name>A0ABM9TXA1_9GAMM</name>
<sequence>MTSQELYDYAVSLLAKRDYASGELTRVLNKLTEDREGIDKALSRLVECGYLDDHRLITHLIDKHVRKKHGPARINQEIRQKGFPQELVEQVLEKVDVDWYAMARELKVSKFGDEMPSETKDKNKQIRYLQYKGFSMDMIFEALS</sequence>
<protein>
    <recommendedName>
        <fullName evidence="3 5">Regulatory protein RecX</fullName>
    </recommendedName>
</protein>
<evidence type="ECO:0000256" key="1">
    <source>
        <dbReference type="ARBA" id="ARBA00004496"/>
    </source>
</evidence>
<evidence type="ECO:0000256" key="3">
    <source>
        <dbReference type="ARBA" id="ARBA00018111"/>
    </source>
</evidence>
<keyword evidence="9" id="KW-1185">Reference proteome</keyword>
<dbReference type="InterPro" id="IPR036388">
    <property type="entry name" value="WH-like_DNA-bd_sf"/>
</dbReference>
<dbReference type="HAMAP" id="MF_01114">
    <property type="entry name" value="RecX"/>
    <property type="match status" value="1"/>
</dbReference>
<dbReference type="Gene3D" id="1.10.10.10">
    <property type="entry name" value="Winged helix-like DNA-binding domain superfamily/Winged helix DNA-binding domain"/>
    <property type="match status" value="3"/>
</dbReference>
<gene>
    <name evidence="8" type="primary">recX_3</name>
    <name evidence="5" type="synonym">recX</name>
    <name evidence="8" type="ORF">ERS137968_04644</name>
</gene>